<dbReference type="Pfam" id="PF01699">
    <property type="entry name" value="Na_Ca_ex"/>
    <property type="match status" value="2"/>
</dbReference>
<name>A0ABW7W7G7_9NOCA</name>
<evidence type="ECO:0000313" key="7">
    <source>
        <dbReference type="EMBL" id="MFI2233551.1"/>
    </source>
</evidence>
<accession>A0ABW7W7G7</accession>
<dbReference type="Gene3D" id="1.20.1420.30">
    <property type="entry name" value="NCX, central ion-binding region"/>
    <property type="match status" value="1"/>
</dbReference>
<sequence length="320" mass="32578">MTPWLPLGAGLLALVVGAELVVRSGTRLALRWSIPPVVIGLTVVALGTSAPELAVGIDAAIRGNGPLAVGNLIGTNLVNLLLILGASAVLTPIALSARTTTIDGPAVLVVSVLVLICGFDARFTRAEAVVLLLAGLVYLAITFRTARRGDAPALPVDTGARPFDPSTAAAVRDCLLLATGLAVIVVGADLLVRGAVELARDQGISEAVIGLTVVAIGTSAPELVTTVVSTLRGNRDIALGNLLGSSVLNIAVILGATILAAPAPIDIPGAVAHIDIPIMTGSAVLVVLLFRTGRRLSRLEGALFVTLYLGYLGYLLATRV</sequence>
<comment type="subcellular location">
    <subcellularLocation>
        <location evidence="1">Membrane</location>
        <topology evidence="1">Multi-pass membrane protein</topology>
    </subcellularLocation>
</comment>
<dbReference type="PANTHER" id="PTHR10846:SF8">
    <property type="entry name" value="INNER MEMBRANE PROTEIN YRBG"/>
    <property type="match status" value="1"/>
</dbReference>
<feature type="transmembrane region" description="Helical" evidence="5">
    <location>
        <begin position="166"/>
        <end position="192"/>
    </location>
</feature>
<feature type="transmembrane region" description="Helical" evidence="5">
    <location>
        <begin position="267"/>
        <end position="289"/>
    </location>
</feature>
<feature type="transmembrane region" description="Helical" evidence="5">
    <location>
        <begin position="239"/>
        <end position="261"/>
    </location>
</feature>
<feature type="transmembrane region" description="Helical" evidence="5">
    <location>
        <begin position="128"/>
        <end position="146"/>
    </location>
</feature>
<keyword evidence="8" id="KW-1185">Reference proteome</keyword>
<reference evidence="7 8" key="1">
    <citation type="submission" date="2024-10" db="EMBL/GenBank/DDBJ databases">
        <title>The Natural Products Discovery Center: Release of the First 8490 Sequenced Strains for Exploring Actinobacteria Biosynthetic Diversity.</title>
        <authorList>
            <person name="Kalkreuter E."/>
            <person name="Kautsar S.A."/>
            <person name="Yang D."/>
            <person name="Bader C.D."/>
            <person name="Teijaro C.N."/>
            <person name="Fluegel L."/>
            <person name="Davis C.M."/>
            <person name="Simpson J.R."/>
            <person name="Lauterbach L."/>
            <person name="Steele A.D."/>
            <person name="Gui C."/>
            <person name="Meng S."/>
            <person name="Li G."/>
            <person name="Viehrig K."/>
            <person name="Ye F."/>
            <person name="Su P."/>
            <person name="Kiefer A.F."/>
            <person name="Nichols A."/>
            <person name="Cepeda A.J."/>
            <person name="Yan W."/>
            <person name="Fan B."/>
            <person name="Jiang Y."/>
            <person name="Adhikari A."/>
            <person name="Zheng C.-J."/>
            <person name="Schuster L."/>
            <person name="Cowan T.M."/>
            <person name="Smanski M.J."/>
            <person name="Chevrette M.G."/>
            <person name="De Carvalho L.P.S."/>
            <person name="Shen B."/>
        </authorList>
    </citation>
    <scope>NUCLEOTIDE SEQUENCE [LARGE SCALE GENOMIC DNA]</scope>
    <source>
        <strain evidence="7 8">NPDC019377</strain>
    </source>
</reference>
<dbReference type="InterPro" id="IPR044880">
    <property type="entry name" value="NCX_ion-bd_dom_sf"/>
</dbReference>
<evidence type="ECO:0000256" key="5">
    <source>
        <dbReference type="SAM" id="Phobius"/>
    </source>
</evidence>
<dbReference type="InterPro" id="IPR004481">
    <property type="entry name" value="K/Na/Ca-exchanger"/>
</dbReference>
<keyword evidence="3 5" id="KW-1133">Transmembrane helix</keyword>
<dbReference type="EMBL" id="JBIRYL010000014">
    <property type="protein sequence ID" value="MFI2233551.1"/>
    <property type="molecule type" value="Genomic_DNA"/>
</dbReference>
<feature type="domain" description="Sodium/calcium exchanger membrane region" evidence="6">
    <location>
        <begin position="175"/>
        <end position="315"/>
    </location>
</feature>
<feature type="transmembrane region" description="Helical" evidence="5">
    <location>
        <begin position="102"/>
        <end position="121"/>
    </location>
</feature>
<evidence type="ECO:0000256" key="2">
    <source>
        <dbReference type="ARBA" id="ARBA00022692"/>
    </source>
</evidence>
<feature type="transmembrane region" description="Helical" evidence="5">
    <location>
        <begin position="67"/>
        <end position="90"/>
    </location>
</feature>
<evidence type="ECO:0000313" key="8">
    <source>
        <dbReference type="Proteomes" id="UP001611494"/>
    </source>
</evidence>
<gene>
    <name evidence="7" type="ORF">ACH49Z_27245</name>
</gene>
<dbReference type="NCBIfam" id="TIGR00367">
    <property type="entry name" value="calcium/sodium antiporter"/>
    <property type="match status" value="1"/>
</dbReference>
<organism evidence="7 8">
    <name type="scientific">Nocardia testacea</name>
    <dbReference type="NCBI Taxonomy" id="248551"/>
    <lineage>
        <taxon>Bacteria</taxon>
        <taxon>Bacillati</taxon>
        <taxon>Actinomycetota</taxon>
        <taxon>Actinomycetes</taxon>
        <taxon>Mycobacteriales</taxon>
        <taxon>Nocardiaceae</taxon>
        <taxon>Nocardia</taxon>
    </lineage>
</organism>
<keyword evidence="2 5" id="KW-0812">Transmembrane</keyword>
<dbReference type="PANTHER" id="PTHR10846">
    <property type="entry name" value="SODIUM/POTASSIUM/CALCIUM EXCHANGER"/>
    <property type="match status" value="1"/>
</dbReference>
<feature type="transmembrane region" description="Helical" evidence="5">
    <location>
        <begin position="301"/>
        <end position="317"/>
    </location>
</feature>
<evidence type="ECO:0000256" key="4">
    <source>
        <dbReference type="ARBA" id="ARBA00023136"/>
    </source>
</evidence>
<dbReference type="Proteomes" id="UP001611494">
    <property type="component" value="Unassembled WGS sequence"/>
</dbReference>
<evidence type="ECO:0000256" key="3">
    <source>
        <dbReference type="ARBA" id="ARBA00022989"/>
    </source>
</evidence>
<protein>
    <submittedName>
        <fullName evidence="7">Calcium/sodium antiporter</fullName>
    </submittedName>
</protein>
<evidence type="ECO:0000259" key="6">
    <source>
        <dbReference type="Pfam" id="PF01699"/>
    </source>
</evidence>
<evidence type="ECO:0000256" key="1">
    <source>
        <dbReference type="ARBA" id="ARBA00004141"/>
    </source>
</evidence>
<feature type="transmembrane region" description="Helical" evidence="5">
    <location>
        <begin position="34"/>
        <end position="55"/>
    </location>
</feature>
<comment type="caution">
    <text evidence="7">The sequence shown here is derived from an EMBL/GenBank/DDBJ whole genome shotgun (WGS) entry which is preliminary data.</text>
</comment>
<feature type="domain" description="Sodium/calcium exchanger membrane region" evidence="6">
    <location>
        <begin position="7"/>
        <end position="143"/>
    </location>
</feature>
<dbReference type="RefSeq" id="WP_397065812.1">
    <property type="nucleotide sequence ID" value="NZ_JBIRYL010000014.1"/>
</dbReference>
<dbReference type="InterPro" id="IPR004837">
    <property type="entry name" value="NaCa_Exmemb"/>
</dbReference>
<proteinExistence type="predicted"/>
<keyword evidence="4 5" id="KW-0472">Membrane</keyword>